<keyword evidence="5" id="KW-0119">Carbohydrate metabolism</keyword>
<comment type="caution">
    <text evidence="6">The sequence shown here is derived from an EMBL/GenBank/DDBJ whole genome shotgun (WGS) entry which is preliminary data.</text>
</comment>
<keyword evidence="7" id="KW-1185">Reference proteome</keyword>
<evidence type="ECO:0000256" key="1">
    <source>
        <dbReference type="ARBA" id="ARBA00004761"/>
    </source>
</evidence>
<dbReference type="Gene3D" id="3.20.20.70">
    <property type="entry name" value="Aldolase class I"/>
    <property type="match status" value="1"/>
</dbReference>
<dbReference type="InterPro" id="IPR013785">
    <property type="entry name" value="Aldolase_TIM"/>
</dbReference>
<reference evidence="6 7" key="1">
    <citation type="submission" date="2022-04" db="EMBL/GenBank/DDBJ databases">
        <authorList>
            <person name="Grouzdev D.S."/>
            <person name="Pantiukh K.S."/>
            <person name="Krutkina M.S."/>
        </authorList>
    </citation>
    <scope>NUCLEOTIDE SEQUENCE [LARGE SCALE GENOMIC DNA]</scope>
    <source>
        <strain evidence="6 7">6x-1</strain>
    </source>
</reference>
<evidence type="ECO:0000313" key="7">
    <source>
        <dbReference type="Proteomes" id="UP001203284"/>
    </source>
</evidence>
<dbReference type="InterPro" id="IPR031338">
    <property type="entry name" value="KDPG/KHG_AS_2"/>
</dbReference>
<evidence type="ECO:0000256" key="3">
    <source>
        <dbReference type="ARBA" id="ARBA00011233"/>
    </source>
</evidence>
<dbReference type="RefSeq" id="WP_247029590.1">
    <property type="nucleotide sequence ID" value="NZ_JALKCH010000007.1"/>
</dbReference>
<evidence type="ECO:0000313" key="6">
    <source>
        <dbReference type="EMBL" id="MCK0197696.1"/>
    </source>
</evidence>
<dbReference type="PANTHER" id="PTHR30246">
    <property type="entry name" value="2-KETO-3-DEOXY-6-PHOSPHOGLUCONATE ALDOLASE"/>
    <property type="match status" value="1"/>
</dbReference>
<protein>
    <submittedName>
        <fullName evidence="6">2-dehydro-3-deoxy-6-phosphogalactonate aldolase</fullName>
    </submittedName>
</protein>
<name>A0ABT0DCK8_9HYPH</name>
<dbReference type="EMBL" id="JALKCH010000007">
    <property type="protein sequence ID" value="MCK0197696.1"/>
    <property type="molecule type" value="Genomic_DNA"/>
</dbReference>
<dbReference type="PROSITE" id="PS00160">
    <property type="entry name" value="ALDOLASE_KDPG_KHG_2"/>
    <property type="match status" value="1"/>
</dbReference>
<comment type="pathway">
    <text evidence="1">Carbohydrate acid metabolism.</text>
</comment>
<dbReference type="InterPro" id="IPR000887">
    <property type="entry name" value="Aldlse_KDPG_KHG"/>
</dbReference>
<evidence type="ECO:0000256" key="4">
    <source>
        <dbReference type="ARBA" id="ARBA00023239"/>
    </source>
</evidence>
<comment type="subunit">
    <text evidence="3">Homotrimer.</text>
</comment>
<evidence type="ECO:0000256" key="2">
    <source>
        <dbReference type="ARBA" id="ARBA00006906"/>
    </source>
</evidence>
<dbReference type="SUPFAM" id="SSF51569">
    <property type="entry name" value="Aldolase"/>
    <property type="match status" value="1"/>
</dbReference>
<dbReference type="Pfam" id="PF01081">
    <property type="entry name" value="Aldolase"/>
    <property type="match status" value="1"/>
</dbReference>
<comment type="similarity">
    <text evidence="2">Belongs to the KHG/KDPG aldolase family.</text>
</comment>
<dbReference type="PANTHER" id="PTHR30246:SF1">
    <property type="entry name" value="2-DEHYDRO-3-DEOXY-6-PHOSPHOGALACTONATE ALDOLASE-RELATED"/>
    <property type="match status" value="1"/>
</dbReference>
<proteinExistence type="inferred from homology"/>
<sequence>MSTRLKQPAVAWPGFRRSLVAILRGLRPDEAEAVVGALIEEGLEAIEIPLNSPDPFRSIKTVARMAPAGVLIGAGTVLEIEEVDRLADAGGRLMVSPNVAPDIIARASGHGMVTMPGVLTPTEALAAVRAGASGLKFFPANLLGPAIIQSISVVLPAGTVVGAVGGVGEKDFAAYAVAGIRTFGLGSSLYRPGATAAEVRAKARATIAAYDAAFPLAAEEARGA</sequence>
<evidence type="ECO:0000256" key="5">
    <source>
        <dbReference type="ARBA" id="ARBA00023277"/>
    </source>
</evidence>
<accession>A0ABT0DCK8</accession>
<keyword evidence="4" id="KW-0456">Lyase</keyword>
<organism evidence="6 7">
    <name type="scientific">Ancylobacter crimeensis</name>
    <dbReference type="NCBI Taxonomy" id="2579147"/>
    <lineage>
        <taxon>Bacteria</taxon>
        <taxon>Pseudomonadati</taxon>
        <taxon>Pseudomonadota</taxon>
        <taxon>Alphaproteobacteria</taxon>
        <taxon>Hyphomicrobiales</taxon>
        <taxon>Xanthobacteraceae</taxon>
        <taxon>Ancylobacter</taxon>
    </lineage>
</organism>
<dbReference type="CDD" id="cd00452">
    <property type="entry name" value="KDPG_aldolase"/>
    <property type="match status" value="1"/>
</dbReference>
<dbReference type="Proteomes" id="UP001203284">
    <property type="component" value="Unassembled WGS sequence"/>
</dbReference>
<dbReference type="NCBIfam" id="NF006600">
    <property type="entry name" value="PRK09140.1"/>
    <property type="match status" value="1"/>
</dbReference>
<gene>
    <name evidence="6" type="ORF">MWN34_12305</name>
</gene>